<sequence length="188" mass="20720">MDQVDDIDDVEVMMRLRTLAKDARGAAAVEFAFLAPILILLYFGMVEYCQGYMALKRTGHVASMVADLVSQNNTVTKTELDDIFAIGDQIIRPFPNAPLSQRVSSVTRVNATTYRVDWSVGRGISAKLTVADAKIPSDMLAAGESVIVAEANYDYASPFDMVAPYFTRFERMAYLRPRAVNLIACSSC</sequence>
<keyword evidence="1" id="KW-0812">Transmembrane</keyword>
<gene>
    <name evidence="3" type="ORF">P0Y50_06280</name>
</gene>
<feature type="domain" description="TadE-like" evidence="2">
    <location>
        <begin position="25"/>
        <end position="66"/>
    </location>
</feature>
<dbReference type="Pfam" id="PF07811">
    <property type="entry name" value="TadE"/>
    <property type="match status" value="1"/>
</dbReference>
<evidence type="ECO:0000259" key="2">
    <source>
        <dbReference type="Pfam" id="PF07811"/>
    </source>
</evidence>
<proteinExistence type="predicted"/>
<evidence type="ECO:0000313" key="3">
    <source>
        <dbReference type="EMBL" id="WEK41210.1"/>
    </source>
</evidence>
<name>A0AAJ6BKT3_9CAUL</name>
<reference evidence="3" key="1">
    <citation type="submission" date="2023-03" db="EMBL/GenBank/DDBJ databases">
        <title>Andean soil-derived lignocellulolytic bacterial consortium as a source of novel taxa and putative plastic-active enzymes.</title>
        <authorList>
            <person name="Diaz-Garcia L."/>
            <person name="Chuvochina M."/>
            <person name="Feuerriegel G."/>
            <person name="Bunk B."/>
            <person name="Sproer C."/>
            <person name="Streit W.R."/>
            <person name="Rodriguez L.M."/>
            <person name="Overmann J."/>
            <person name="Jimenez D.J."/>
        </authorList>
    </citation>
    <scope>NUCLEOTIDE SEQUENCE</scope>
    <source>
        <strain evidence="3">MAG 833</strain>
    </source>
</reference>
<dbReference type="EMBL" id="CP119326">
    <property type="protein sequence ID" value="WEK41210.1"/>
    <property type="molecule type" value="Genomic_DNA"/>
</dbReference>
<protein>
    <submittedName>
        <fullName evidence="3">Pilus assembly protein</fullName>
    </submittedName>
</protein>
<dbReference type="AlphaFoldDB" id="A0AAJ6BKT3"/>
<accession>A0AAJ6BKT3</accession>
<keyword evidence="1" id="KW-0472">Membrane</keyword>
<dbReference type="Proteomes" id="UP001213664">
    <property type="component" value="Chromosome"/>
</dbReference>
<evidence type="ECO:0000313" key="4">
    <source>
        <dbReference type="Proteomes" id="UP001213664"/>
    </source>
</evidence>
<evidence type="ECO:0000256" key="1">
    <source>
        <dbReference type="SAM" id="Phobius"/>
    </source>
</evidence>
<dbReference type="InterPro" id="IPR012495">
    <property type="entry name" value="TadE-like_dom"/>
</dbReference>
<keyword evidence="1" id="KW-1133">Transmembrane helix</keyword>
<organism evidence="3 4">
    <name type="scientific">Candidatus Brevundimonas colombiensis</name>
    <dbReference type="NCBI Taxonomy" id="3121376"/>
    <lineage>
        <taxon>Bacteria</taxon>
        <taxon>Pseudomonadati</taxon>
        <taxon>Pseudomonadota</taxon>
        <taxon>Alphaproteobacteria</taxon>
        <taxon>Caulobacterales</taxon>
        <taxon>Caulobacteraceae</taxon>
        <taxon>Brevundimonas</taxon>
    </lineage>
</organism>
<feature type="transmembrane region" description="Helical" evidence="1">
    <location>
        <begin position="23"/>
        <end position="45"/>
    </location>
</feature>